<gene>
    <name evidence="4" type="ORF">GGR95_003019</name>
</gene>
<keyword evidence="2" id="KW-0560">Oxidoreductase</keyword>
<dbReference type="SUPFAM" id="SSF51735">
    <property type="entry name" value="NAD(P)-binding Rossmann-fold domains"/>
    <property type="match status" value="1"/>
</dbReference>
<dbReference type="InterPro" id="IPR002347">
    <property type="entry name" value="SDR_fam"/>
</dbReference>
<evidence type="ECO:0000256" key="2">
    <source>
        <dbReference type="ARBA" id="ARBA00023002"/>
    </source>
</evidence>
<dbReference type="SMART" id="SM00822">
    <property type="entry name" value="PKS_KR"/>
    <property type="match status" value="1"/>
</dbReference>
<dbReference type="PANTHER" id="PTHR43639:SF1">
    <property type="entry name" value="SHORT-CHAIN DEHYDROGENASE_REDUCTASE FAMILY PROTEIN"/>
    <property type="match status" value="1"/>
</dbReference>
<evidence type="ECO:0000313" key="5">
    <source>
        <dbReference type="Proteomes" id="UP000530268"/>
    </source>
</evidence>
<dbReference type="RefSeq" id="WP_184567216.1">
    <property type="nucleotide sequence ID" value="NZ_JACIEI010000013.1"/>
</dbReference>
<evidence type="ECO:0000259" key="3">
    <source>
        <dbReference type="SMART" id="SM00822"/>
    </source>
</evidence>
<dbReference type="AlphaFoldDB" id="A0A7W6E6Z7"/>
<dbReference type="Proteomes" id="UP000530268">
    <property type="component" value="Unassembled WGS sequence"/>
</dbReference>
<organism evidence="4 5">
    <name type="scientific">Sulfitobacter undariae</name>
    <dbReference type="NCBI Taxonomy" id="1563671"/>
    <lineage>
        <taxon>Bacteria</taxon>
        <taxon>Pseudomonadati</taxon>
        <taxon>Pseudomonadota</taxon>
        <taxon>Alphaproteobacteria</taxon>
        <taxon>Rhodobacterales</taxon>
        <taxon>Roseobacteraceae</taxon>
        <taxon>Sulfitobacter</taxon>
    </lineage>
</organism>
<dbReference type="InterPro" id="IPR057326">
    <property type="entry name" value="KR_dom"/>
</dbReference>
<protein>
    <submittedName>
        <fullName evidence="4">NAD(P)-dependent dehydrogenase (Short-subunit alcohol dehydrogenase family)</fullName>
    </submittedName>
</protein>
<dbReference type="Pfam" id="PF13561">
    <property type="entry name" value="adh_short_C2"/>
    <property type="match status" value="1"/>
</dbReference>
<dbReference type="PRINTS" id="PR00080">
    <property type="entry name" value="SDRFAMILY"/>
</dbReference>
<comment type="caution">
    <text evidence="4">The sequence shown here is derived from an EMBL/GenBank/DDBJ whole genome shotgun (WGS) entry which is preliminary data.</text>
</comment>
<keyword evidence="5" id="KW-1185">Reference proteome</keyword>
<dbReference type="EMBL" id="JACIEI010000013">
    <property type="protein sequence ID" value="MBB3995364.1"/>
    <property type="molecule type" value="Genomic_DNA"/>
</dbReference>
<reference evidence="4 5" key="1">
    <citation type="submission" date="2020-08" db="EMBL/GenBank/DDBJ databases">
        <title>Genomic Encyclopedia of Type Strains, Phase IV (KMG-IV): sequencing the most valuable type-strain genomes for metagenomic binning, comparative biology and taxonomic classification.</title>
        <authorList>
            <person name="Goeker M."/>
        </authorList>
    </citation>
    <scope>NUCLEOTIDE SEQUENCE [LARGE SCALE GENOMIC DNA]</scope>
    <source>
        <strain evidence="4 5">DSM 102234</strain>
    </source>
</reference>
<dbReference type="PANTHER" id="PTHR43639">
    <property type="entry name" value="OXIDOREDUCTASE, SHORT-CHAIN DEHYDROGENASE/REDUCTASE FAMILY (AFU_ORTHOLOGUE AFUA_5G02870)"/>
    <property type="match status" value="1"/>
</dbReference>
<dbReference type="GO" id="GO:0016491">
    <property type="term" value="F:oxidoreductase activity"/>
    <property type="evidence" value="ECO:0007669"/>
    <property type="project" value="UniProtKB-KW"/>
</dbReference>
<comment type="similarity">
    <text evidence="1">Belongs to the short-chain dehydrogenases/reductases (SDR) family.</text>
</comment>
<dbReference type="PRINTS" id="PR00081">
    <property type="entry name" value="GDHRDH"/>
</dbReference>
<dbReference type="PROSITE" id="PS00061">
    <property type="entry name" value="ADH_SHORT"/>
    <property type="match status" value="1"/>
</dbReference>
<feature type="domain" description="Ketoreductase" evidence="3">
    <location>
        <begin position="3"/>
        <end position="176"/>
    </location>
</feature>
<evidence type="ECO:0000313" key="4">
    <source>
        <dbReference type="EMBL" id="MBB3995364.1"/>
    </source>
</evidence>
<sequence>MKPVVLITGGARGLGRAIAEAFSADHAVAVTYHRSAPEALLTQHPDVHAICADLADPTAAPHVITQMINHFGRLDTIINNAGAIEMDDGAPELNFAVNTAAPMALLQAALPQLERGASVVNISSVNAVLPALGASSYSASKGALNTWTKGMARELGPRGIRVNAVAPGAFERIESPRPADLVQKFADMTALGRAATPADIVPVVRFLASEAAGWITGEIITASGGYRL</sequence>
<name>A0A7W6E6Z7_9RHOB</name>
<evidence type="ECO:0000256" key="1">
    <source>
        <dbReference type="ARBA" id="ARBA00006484"/>
    </source>
</evidence>
<dbReference type="CDD" id="cd05233">
    <property type="entry name" value="SDR_c"/>
    <property type="match status" value="1"/>
</dbReference>
<dbReference type="InterPro" id="IPR020904">
    <property type="entry name" value="Sc_DH/Rdtase_CS"/>
</dbReference>
<proteinExistence type="inferred from homology"/>
<accession>A0A7W6E6Z7</accession>
<dbReference type="Gene3D" id="3.40.50.720">
    <property type="entry name" value="NAD(P)-binding Rossmann-like Domain"/>
    <property type="match status" value="1"/>
</dbReference>
<dbReference type="InterPro" id="IPR036291">
    <property type="entry name" value="NAD(P)-bd_dom_sf"/>
</dbReference>